<accession>F4S979</accession>
<dbReference type="GO" id="GO:0005634">
    <property type="term" value="C:nucleus"/>
    <property type="evidence" value="ECO:0007669"/>
    <property type="project" value="TreeGrafter"/>
</dbReference>
<keyword evidence="4" id="KW-0347">Helicase</keyword>
<dbReference type="OrthoDB" id="416741at2759"/>
<dbReference type="GO" id="GO:0003723">
    <property type="term" value="F:RNA binding"/>
    <property type="evidence" value="ECO:0007669"/>
    <property type="project" value="UniProtKB-UniRule"/>
</dbReference>
<dbReference type="PROSITE" id="PS51327">
    <property type="entry name" value="DICER_DSRBF"/>
    <property type="match status" value="1"/>
</dbReference>
<dbReference type="GO" id="GO:0005737">
    <property type="term" value="C:cytoplasm"/>
    <property type="evidence" value="ECO:0007669"/>
    <property type="project" value="TreeGrafter"/>
</dbReference>
<keyword evidence="5" id="KW-0067">ATP-binding</keyword>
<keyword evidence="1" id="KW-0677">Repeat</keyword>
<feature type="domain" description="RNase III" evidence="8">
    <location>
        <begin position="1107"/>
        <end position="1259"/>
    </location>
</feature>
<feature type="compositionally biased region" description="Low complexity" evidence="7">
    <location>
        <begin position="1"/>
        <end position="16"/>
    </location>
</feature>
<dbReference type="Pfam" id="PF00271">
    <property type="entry name" value="Helicase_C"/>
    <property type="match status" value="1"/>
</dbReference>
<evidence type="ECO:0008006" key="14">
    <source>
        <dbReference type="Google" id="ProtNLM"/>
    </source>
</evidence>
<evidence type="ECO:0000256" key="2">
    <source>
        <dbReference type="ARBA" id="ARBA00022741"/>
    </source>
</evidence>
<dbReference type="KEGG" id="mlr:MELLADRAFT_79606"/>
<evidence type="ECO:0000256" key="1">
    <source>
        <dbReference type="ARBA" id="ARBA00022737"/>
    </source>
</evidence>
<evidence type="ECO:0000256" key="7">
    <source>
        <dbReference type="SAM" id="MobiDB-lite"/>
    </source>
</evidence>
<dbReference type="SUPFAM" id="SSF52540">
    <property type="entry name" value="P-loop containing nucleoside triphosphate hydrolases"/>
    <property type="match status" value="1"/>
</dbReference>
<dbReference type="HOGENOM" id="CLU_000907_4_0_1"/>
<dbReference type="VEuPathDB" id="FungiDB:MELLADRAFT_79606"/>
<dbReference type="InterPro" id="IPR014001">
    <property type="entry name" value="Helicase_ATP-bd"/>
</dbReference>
<keyword evidence="6" id="KW-0694">RNA-binding</keyword>
<keyword evidence="13" id="KW-1185">Reference proteome</keyword>
<feature type="domain" description="Dicer dsRNA-binding fold" evidence="11">
    <location>
        <begin position="536"/>
        <end position="631"/>
    </location>
</feature>
<evidence type="ECO:0000256" key="4">
    <source>
        <dbReference type="ARBA" id="ARBA00022806"/>
    </source>
</evidence>
<dbReference type="EMBL" id="GL883169">
    <property type="protein sequence ID" value="EGF98772.1"/>
    <property type="molecule type" value="Genomic_DNA"/>
</dbReference>
<dbReference type="PROSITE" id="PS51194">
    <property type="entry name" value="HELICASE_CTER"/>
    <property type="match status" value="1"/>
</dbReference>
<evidence type="ECO:0000256" key="5">
    <source>
        <dbReference type="ARBA" id="ARBA00022840"/>
    </source>
</evidence>
<dbReference type="RefSeq" id="XP_007417933.1">
    <property type="nucleotide sequence ID" value="XM_007417871.1"/>
</dbReference>
<dbReference type="InParanoid" id="F4S979"/>
<dbReference type="FunCoup" id="F4S979">
    <property type="interactions" value="280"/>
</dbReference>
<dbReference type="GO" id="GO:0005524">
    <property type="term" value="F:ATP binding"/>
    <property type="evidence" value="ECO:0007669"/>
    <property type="project" value="UniProtKB-KW"/>
</dbReference>
<dbReference type="InterPro" id="IPR000999">
    <property type="entry name" value="RNase_III_dom"/>
</dbReference>
<dbReference type="Gene3D" id="3.40.50.300">
    <property type="entry name" value="P-loop containing nucleotide triphosphate hydrolases"/>
    <property type="match status" value="2"/>
</dbReference>
<dbReference type="FunFam" id="1.10.1520.10:FF:000033">
    <property type="entry name" value="Uncharacterized protein"/>
    <property type="match status" value="1"/>
</dbReference>
<feature type="domain" description="Helicase C-terminal" evidence="10">
    <location>
        <begin position="380"/>
        <end position="538"/>
    </location>
</feature>
<dbReference type="GeneID" id="18933292"/>
<evidence type="ECO:0000313" key="12">
    <source>
        <dbReference type="EMBL" id="EGF98772.1"/>
    </source>
</evidence>
<dbReference type="GO" id="GO:0004525">
    <property type="term" value="F:ribonuclease III activity"/>
    <property type="evidence" value="ECO:0007669"/>
    <property type="project" value="InterPro"/>
</dbReference>
<dbReference type="Pfam" id="PF03368">
    <property type="entry name" value="Dicer_dimer"/>
    <property type="match status" value="1"/>
</dbReference>
<dbReference type="InterPro" id="IPR036389">
    <property type="entry name" value="RNase_III_sf"/>
</dbReference>
<protein>
    <recommendedName>
        <fullName evidence="14">Dicer-like protein 1</fullName>
    </recommendedName>
</protein>
<dbReference type="Gene3D" id="3.30.160.380">
    <property type="entry name" value="Dicer dimerisation domain"/>
    <property type="match status" value="1"/>
</dbReference>
<feature type="region of interest" description="Disordered" evidence="7">
    <location>
        <begin position="1"/>
        <end position="23"/>
    </location>
</feature>
<feature type="compositionally biased region" description="Polar residues" evidence="7">
    <location>
        <begin position="1439"/>
        <end position="1449"/>
    </location>
</feature>
<evidence type="ECO:0000313" key="13">
    <source>
        <dbReference type="Proteomes" id="UP000001072"/>
    </source>
</evidence>
<keyword evidence="2" id="KW-0547">Nucleotide-binding</keyword>
<comment type="similarity">
    <text evidence="6">Belongs to the helicase family. Dicer subfamily.</text>
</comment>
<dbReference type="PROSITE" id="PS50142">
    <property type="entry name" value="RNASE_3_2"/>
    <property type="match status" value="2"/>
</dbReference>
<name>F4S979_MELLP</name>
<dbReference type="SMART" id="SM00535">
    <property type="entry name" value="RIBOc"/>
    <property type="match status" value="2"/>
</dbReference>
<dbReference type="SUPFAM" id="SSF69065">
    <property type="entry name" value="RNase III domain-like"/>
    <property type="match status" value="2"/>
</dbReference>
<dbReference type="Gene3D" id="1.10.1520.10">
    <property type="entry name" value="Ribonuclease III domain"/>
    <property type="match status" value="2"/>
</dbReference>
<dbReference type="PANTHER" id="PTHR14950:SF37">
    <property type="entry name" value="ENDORIBONUCLEASE DICER"/>
    <property type="match status" value="1"/>
</dbReference>
<feature type="compositionally biased region" description="Basic residues" evidence="7">
    <location>
        <begin position="1414"/>
        <end position="1429"/>
    </location>
</feature>
<proteinExistence type="inferred from homology"/>
<dbReference type="PROSITE" id="PS51192">
    <property type="entry name" value="HELICASE_ATP_BIND_1"/>
    <property type="match status" value="1"/>
</dbReference>
<evidence type="ECO:0000256" key="3">
    <source>
        <dbReference type="ARBA" id="ARBA00022801"/>
    </source>
</evidence>
<evidence type="ECO:0000256" key="6">
    <source>
        <dbReference type="PROSITE-ProRule" id="PRU00657"/>
    </source>
</evidence>
<feature type="compositionally biased region" description="Basic and acidic residues" evidence="7">
    <location>
        <begin position="1483"/>
        <end position="1492"/>
    </location>
</feature>
<gene>
    <name evidence="12" type="ORF">MELLADRAFT_79606</name>
</gene>
<dbReference type="PANTHER" id="PTHR14950">
    <property type="entry name" value="DICER-RELATED"/>
    <property type="match status" value="1"/>
</dbReference>
<evidence type="ECO:0000259" key="11">
    <source>
        <dbReference type="PROSITE" id="PS51327"/>
    </source>
</evidence>
<feature type="region of interest" description="Disordered" evidence="7">
    <location>
        <begin position="1399"/>
        <end position="1540"/>
    </location>
</feature>
<sequence length="1540" mass="173910">MSTIDTDSKVTTPTTTQESEQGVLSGNKCPRLYQEELLEEAKRRNIIIRADTGTGKTLVAVLLMDWMAVQPKGDDQEHTIQAFLVPTRPLVQQQASAIRSGTTLRVREYTGDLQPELWNVEKWHSDLKQTDVIVCTAQIFYDILSKGFWTLENVSLLVFDEAHHCRKNHIYNQIMQVHYRRLDRDPDHRRVPKILGLTASPIWDCKSMVRAEKDIRHVSSNRLKVSYLKLITFWFRSLQSDLSAQLYEIKVRRHDVEKYANKPKEEVVYFTPADLVGDDCDEPYWKQIRPLVDSHADSKFFLSSKTIREQLGTYAHIMFLSDWLSDLLLMSKGQTTQAPRLLEPTYRLKINASIKSLNALLDSNDVPLSQSTPKFQALVKILSKYENMKAEDFHAIIFVERRTHAQLLNSLISRCAKLKGFIKPGALTGHGGTVASSGGNRGMDSKSQNQTVEKFRNREINLAIATNVAEEGLDFRACRLVIRFDDITTWKGEELRTQLYGRPEDEEISDAELESTPQLINSLGDGKDAILTHNASVSLLNEVCQLLPHDEYAEILKPKFEDIQRSGGFVCRVTLPPMAALSPSERVFESEPFTKKNKAKQSACFIACRALRSAGVLDEHFMPLRERHTRALTDADGRALLKLQIPDRVEVACPNPFGDALNSEVWLHKISFDLGESKPLSFGFLCGNQMLSHPSLVIYDHHQDGKALPIVIEDSMKMCWSGEERSSNLLKLDTFTRMGIQATLNRRAYDGQLLFFLAALEEDGMEIDWDLIEKPTVPIGSFEDLSKYQEVVVPLRCLHERIFTSHFACTGLTVESKPADVPSHPHLVRFIRNASKFKSLAHFFSVISSELRTELQSPLVYLESDFKSMDNLMKKLIPKASLPFRVLLPLSASQGSRLPSYFWKIFSFIPALTRRLHDASQVQALLKKIDVPHVSLDLATMALTQPGIDVPWDYQTLETVGDAFLKLATSVHVYLSHTKKGEGDMSALRSKSVDNEYLRSKSLQAGLGSYVLSSRYRTDTFRAAHLDDGPLLPTGEVQRKIPRRVLSDIVEALLGAGLLSGGIQTALKIGTELDLCFGGVTPWTERPCKALDEPYPDAASSQWTKSHTALQHKIGYEFKQPLLLMQALTHRSADSFLTNCYEREEWLGDAIVDLWITEHCYRRFSDSTAAQLTFTRASLVTNASLGYLSLKKLGLHKMIQHDSRHFEKACDDALRDIESFIEVGSFYDNLTNSFIVFDPPKILGDALEAIVGAIFIDCGLHLSVAYRSLDKIFEDVLPRLKQDEPRDPISLLLRTRDTYCCSELGRVTEHVVEKKETSGIRDNEDECESFRLCKVSLHGKVIATGRHRTSNTVAEQRASLNAYELLRARSDDMKDPDRPDPWLSCNCKQTTALALATANGNSNEDDLPASLTGKRCRKSRLRQNKKSRLQAKQQERNQNKNVNQLNQTFDIPPHLSESSTLVHIGGVKEEEESRADSICDSDYSDHMSDGGETKPVLPIDSTDADMTDYEVESKPNLSKKREADCFSETDNKRVKCKKEE</sequence>
<dbReference type="GO" id="GO:0004386">
    <property type="term" value="F:helicase activity"/>
    <property type="evidence" value="ECO:0007669"/>
    <property type="project" value="UniProtKB-KW"/>
</dbReference>
<dbReference type="InterPro" id="IPR027417">
    <property type="entry name" value="P-loop_NTPase"/>
</dbReference>
<evidence type="ECO:0000259" key="9">
    <source>
        <dbReference type="PROSITE" id="PS51192"/>
    </source>
</evidence>
<dbReference type="InterPro" id="IPR001650">
    <property type="entry name" value="Helicase_C-like"/>
</dbReference>
<feature type="domain" description="RNase III" evidence="8">
    <location>
        <begin position="922"/>
        <end position="1062"/>
    </location>
</feature>
<evidence type="ECO:0000259" key="10">
    <source>
        <dbReference type="PROSITE" id="PS51194"/>
    </source>
</evidence>
<keyword evidence="3" id="KW-0378">Hydrolase</keyword>
<feature type="compositionally biased region" description="Basic and acidic residues" evidence="7">
    <location>
        <begin position="1519"/>
        <end position="1540"/>
    </location>
</feature>
<dbReference type="Proteomes" id="UP000001072">
    <property type="component" value="Unassembled WGS sequence"/>
</dbReference>
<dbReference type="SMART" id="SM00490">
    <property type="entry name" value="HELICc"/>
    <property type="match status" value="1"/>
</dbReference>
<dbReference type="InterPro" id="IPR005034">
    <property type="entry name" value="Dicer_dimerisation"/>
</dbReference>
<feature type="domain" description="Helicase ATP-binding" evidence="9">
    <location>
        <begin position="37"/>
        <end position="202"/>
    </location>
</feature>
<dbReference type="CDD" id="cd18034">
    <property type="entry name" value="DEXHc_dicer"/>
    <property type="match status" value="1"/>
</dbReference>
<dbReference type="GO" id="GO:0030422">
    <property type="term" value="P:siRNA processing"/>
    <property type="evidence" value="ECO:0007669"/>
    <property type="project" value="TreeGrafter"/>
</dbReference>
<dbReference type="InterPro" id="IPR038248">
    <property type="entry name" value="Dicer_dimer_sf"/>
</dbReference>
<reference evidence="13" key="1">
    <citation type="journal article" date="2011" name="Proc. Natl. Acad. Sci. U.S.A.">
        <title>Obligate biotrophy features unraveled by the genomic analysis of rust fungi.</title>
        <authorList>
            <person name="Duplessis S."/>
            <person name="Cuomo C.A."/>
            <person name="Lin Y.-C."/>
            <person name="Aerts A."/>
            <person name="Tisserant E."/>
            <person name="Veneault-Fourrey C."/>
            <person name="Joly D.L."/>
            <person name="Hacquard S."/>
            <person name="Amselem J."/>
            <person name="Cantarel B.L."/>
            <person name="Chiu R."/>
            <person name="Coutinho P.M."/>
            <person name="Feau N."/>
            <person name="Field M."/>
            <person name="Frey P."/>
            <person name="Gelhaye E."/>
            <person name="Goldberg J."/>
            <person name="Grabherr M.G."/>
            <person name="Kodira C.D."/>
            <person name="Kohler A."/>
            <person name="Kuees U."/>
            <person name="Lindquist E.A."/>
            <person name="Lucas S.M."/>
            <person name="Mago R."/>
            <person name="Mauceli E."/>
            <person name="Morin E."/>
            <person name="Murat C."/>
            <person name="Pangilinan J.L."/>
            <person name="Park R."/>
            <person name="Pearson M."/>
            <person name="Quesneville H."/>
            <person name="Rouhier N."/>
            <person name="Sakthikumar S."/>
            <person name="Salamov A.A."/>
            <person name="Schmutz J."/>
            <person name="Selles B."/>
            <person name="Shapiro H."/>
            <person name="Tanguay P."/>
            <person name="Tuskan G.A."/>
            <person name="Henrissat B."/>
            <person name="Van de Peer Y."/>
            <person name="Rouze P."/>
            <person name="Ellis J.G."/>
            <person name="Dodds P.N."/>
            <person name="Schein J.E."/>
            <person name="Zhong S."/>
            <person name="Hamelin R.C."/>
            <person name="Grigoriev I.V."/>
            <person name="Szabo L.J."/>
            <person name="Martin F."/>
        </authorList>
    </citation>
    <scope>NUCLEOTIDE SEQUENCE [LARGE SCALE GENOMIC DNA]</scope>
    <source>
        <strain evidence="13">98AG31 / pathotype 3-4-7</strain>
    </source>
</reference>
<dbReference type="STRING" id="747676.F4S979"/>
<dbReference type="Pfam" id="PF00270">
    <property type="entry name" value="DEAD"/>
    <property type="match status" value="1"/>
</dbReference>
<organism evidence="13">
    <name type="scientific">Melampsora larici-populina (strain 98AG31 / pathotype 3-4-7)</name>
    <name type="common">Poplar leaf rust fungus</name>
    <dbReference type="NCBI Taxonomy" id="747676"/>
    <lineage>
        <taxon>Eukaryota</taxon>
        <taxon>Fungi</taxon>
        <taxon>Dikarya</taxon>
        <taxon>Basidiomycota</taxon>
        <taxon>Pucciniomycotina</taxon>
        <taxon>Pucciniomycetes</taxon>
        <taxon>Pucciniales</taxon>
        <taxon>Melampsoraceae</taxon>
        <taxon>Melampsora</taxon>
    </lineage>
</organism>
<evidence type="ECO:0000259" key="8">
    <source>
        <dbReference type="PROSITE" id="PS50142"/>
    </source>
</evidence>
<dbReference type="InterPro" id="IPR011545">
    <property type="entry name" value="DEAD/DEAH_box_helicase_dom"/>
</dbReference>
<dbReference type="CDD" id="cd00593">
    <property type="entry name" value="RIBOc"/>
    <property type="match status" value="2"/>
</dbReference>
<dbReference type="SMART" id="SM00487">
    <property type="entry name" value="DEXDc"/>
    <property type="match status" value="1"/>
</dbReference>
<dbReference type="Pfam" id="PF00636">
    <property type="entry name" value="Ribonuclease_3"/>
    <property type="match status" value="2"/>
</dbReference>
<dbReference type="eggNOG" id="KOG0701">
    <property type="taxonomic scope" value="Eukaryota"/>
</dbReference>